<comment type="similarity">
    <text evidence="1">Belongs to the ArsC family.</text>
</comment>
<keyword evidence="3" id="KW-1185">Reference proteome</keyword>
<comment type="caution">
    <text evidence="2">The sequence shown here is derived from an EMBL/GenBank/DDBJ whole genome shotgun (WGS) entry which is preliminary data.</text>
</comment>
<dbReference type="InterPro" id="IPR036249">
    <property type="entry name" value="Thioredoxin-like_sf"/>
</dbReference>
<dbReference type="Proteomes" id="UP000051804">
    <property type="component" value="Unassembled WGS sequence"/>
</dbReference>
<proteinExistence type="inferred from homology"/>
<dbReference type="InterPro" id="IPR006660">
    <property type="entry name" value="Arsenate_reductase-like"/>
</dbReference>
<evidence type="ECO:0000256" key="1">
    <source>
        <dbReference type="PROSITE-ProRule" id="PRU01282"/>
    </source>
</evidence>
<name>A0A0R1JKT9_9LACO</name>
<sequence>MKAILRMTEEGTSELISTRSRSFLDLKLDLETISMSELIELMVEKPAILRRPIIMDDKRLQVGFNEDEMRRFLPRSVRTLELQRAQLLAGF</sequence>
<dbReference type="PROSITE" id="PS51353">
    <property type="entry name" value="ARSC"/>
    <property type="match status" value="1"/>
</dbReference>
<dbReference type="Gene3D" id="3.40.30.10">
    <property type="entry name" value="Glutaredoxin"/>
    <property type="match status" value="1"/>
</dbReference>
<dbReference type="Pfam" id="PF03960">
    <property type="entry name" value="ArsC"/>
    <property type="match status" value="1"/>
</dbReference>
<protein>
    <recommendedName>
        <fullName evidence="4">Arsenate reductase</fullName>
    </recommendedName>
</protein>
<dbReference type="SUPFAM" id="SSF52833">
    <property type="entry name" value="Thioredoxin-like"/>
    <property type="match status" value="1"/>
</dbReference>
<accession>A0A0R1JKT9</accession>
<organism evidence="2 3">
    <name type="scientific">Lacticaseibacillus nasuensis JCM 17158</name>
    <dbReference type="NCBI Taxonomy" id="1291734"/>
    <lineage>
        <taxon>Bacteria</taxon>
        <taxon>Bacillati</taxon>
        <taxon>Bacillota</taxon>
        <taxon>Bacilli</taxon>
        <taxon>Lactobacillales</taxon>
        <taxon>Lactobacillaceae</taxon>
        <taxon>Lacticaseibacillus</taxon>
    </lineage>
</organism>
<reference evidence="2 3" key="1">
    <citation type="journal article" date="2015" name="Genome Announc.">
        <title>Expanding the biotechnology potential of lactobacilli through comparative genomics of 213 strains and associated genera.</title>
        <authorList>
            <person name="Sun Z."/>
            <person name="Harris H.M."/>
            <person name="McCann A."/>
            <person name="Guo C."/>
            <person name="Argimon S."/>
            <person name="Zhang W."/>
            <person name="Yang X."/>
            <person name="Jeffery I.B."/>
            <person name="Cooney J.C."/>
            <person name="Kagawa T.F."/>
            <person name="Liu W."/>
            <person name="Song Y."/>
            <person name="Salvetti E."/>
            <person name="Wrobel A."/>
            <person name="Rasinkangas P."/>
            <person name="Parkhill J."/>
            <person name="Rea M.C."/>
            <person name="O'Sullivan O."/>
            <person name="Ritari J."/>
            <person name="Douillard F.P."/>
            <person name="Paul Ross R."/>
            <person name="Yang R."/>
            <person name="Briner A.E."/>
            <person name="Felis G.E."/>
            <person name="de Vos W.M."/>
            <person name="Barrangou R."/>
            <person name="Klaenhammer T.R."/>
            <person name="Caufield P.W."/>
            <person name="Cui Y."/>
            <person name="Zhang H."/>
            <person name="O'Toole P.W."/>
        </authorList>
    </citation>
    <scope>NUCLEOTIDE SEQUENCE [LARGE SCALE GENOMIC DNA]</scope>
    <source>
        <strain evidence="2 3">JCM 17158</strain>
    </source>
</reference>
<evidence type="ECO:0000313" key="3">
    <source>
        <dbReference type="Proteomes" id="UP000051804"/>
    </source>
</evidence>
<dbReference type="PANTHER" id="PTHR30041:SF7">
    <property type="entry name" value="GLOBAL TRANSCRIPTIONAL REGULATOR SPX"/>
    <property type="match status" value="1"/>
</dbReference>
<dbReference type="EMBL" id="AZDJ01000026">
    <property type="protein sequence ID" value="KRK71820.1"/>
    <property type="molecule type" value="Genomic_DNA"/>
</dbReference>
<dbReference type="AlphaFoldDB" id="A0A0R1JKT9"/>
<dbReference type="PATRIC" id="fig|1291734.4.peg.2117"/>
<dbReference type="NCBIfam" id="NF002459">
    <property type="entry name" value="PRK01655.1"/>
    <property type="match status" value="1"/>
</dbReference>
<evidence type="ECO:0008006" key="4">
    <source>
        <dbReference type="Google" id="ProtNLM"/>
    </source>
</evidence>
<gene>
    <name evidence="2" type="ORF">FD02_GL002065</name>
</gene>
<dbReference type="STRING" id="1291734.FD02_GL002065"/>
<evidence type="ECO:0000313" key="2">
    <source>
        <dbReference type="EMBL" id="KRK71820.1"/>
    </source>
</evidence>
<dbReference type="PANTHER" id="PTHR30041">
    <property type="entry name" value="ARSENATE REDUCTASE"/>
    <property type="match status" value="1"/>
</dbReference>